<dbReference type="PANTHER" id="PTHR19136">
    <property type="entry name" value="MOLYBDENUM COFACTOR GUANYLYLTRANSFERASE"/>
    <property type="match status" value="1"/>
</dbReference>
<dbReference type="OrthoDB" id="9788394at2"/>
<keyword evidence="6 8" id="KW-0342">GTP-binding</keyword>
<dbReference type="CDD" id="cd02503">
    <property type="entry name" value="MobA"/>
    <property type="match status" value="1"/>
</dbReference>
<dbReference type="GO" id="GO:0061603">
    <property type="term" value="F:molybdenum cofactor guanylyltransferase activity"/>
    <property type="evidence" value="ECO:0007669"/>
    <property type="project" value="UniProtKB-EC"/>
</dbReference>
<dbReference type="GO" id="GO:0046872">
    <property type="term" value="F:metal ion binding"/>
    <property type="evidence" value="ECO:0007669"/>
    <property type="project" value="UniProtKB-KW"/>
</dbReference>
<evidence type="ECO:0000256" key="3">
    <source>
        <dbReference type="ARBA" id="ARBA00022723"/>
    </source>
</evidence>
<feature type="binding site" evidence="8">
    <location>
        <position position="107"/>
    </location>
    <ligand>
        <name>GTP</name>
        <dbReference type="ChEBI" id="CHEBI:37565"/>
    </ligand>
</feature>
<keyword evidence="2 8" id="KW-0808">Transferase</keyword>
<sequence length="210" mass="22926">MRVVEPARDAPPGIILAGGQSRRMGDGDKFLRSLRGQPILRWVIDAVRPQTSALVLNANGDLTRLTSFGLPIMADDPPGQLGPLAGIATGLRWAAARDDYLAVFAADTPFPPDDLVHRLATALQAEDAQIAVPVSLGRQHGVFGLWRTSLRNELERAVIEDGCRKVGHFLAAHRVALVPFEAEPFDPFFNINRREDLLHAEDLAAHFQSS</sequence>
<dbReference type="GO" id="GO:0005525">
    <property type="term" value="F:GTP binding"/>
    <property type="evidence" value="ECO:0007669"/>
    <property type="project" value="UniProtKB-UniRule"/>
</dbReference>
<comment type="subcellular location">
    <subcellularLocation>
        <location evidence="8">Cytoplasm</location>
    </subcellularLocation>
</comment>
<feature type="binding site" evidence="8">
    <location>
        <begin position="16"/>
        <end position="18"/>
    </location>
    <ligand>
        <name>GTP</name>
        <dbReference type="ChEBI" id="CHEBI:37565"/>
    </ligand>
</feature>
<evidence type="ECO:0000256" key="1">
    <source>
        <dbReference type="ARBA" id="ARBA00022490"/>
    </source>
</evidence>
<evidence type="ECO:0000313" key="10">
    <source>
        <dbReference type="EMBL" id="SNB64985.1"/>
    </source>
</evidence>
<feature type="binding site" evidence="8">
    <location>
        <position position="107"/>
    </location>
    <ligand>
        <name>Mg(2+)</name>
        <dbReference type="ChEBI" id="CHEBI:18420"/>
    </ligand>
</feature>
<dbReference type="RefSeq" id="WP_088560754.1">
    <property type="nucleotide sequence ID" value="NZ_FYEH01000004.1"/>
</dbReference>
<evidence type="ECO:0000256" key="7">
    <source>
        <dbReference type="ARBA" id="ARBA00023150"/>
    </source>
</evidence>
<evidence type="ECO:0000256" key="2">
    <source>
        <dbReference type="ARBA" id="ARBA00022679"/>
    </source>
</evidence>
<proteinExistence type="inferred from homology"/>
<feature type="binding site" evidence="8">
    <location>
        <position position="57"/>
    </location>
    <ligand>
        <name>GTP</name>
        <dbReference type="ChEBI" id="CHEBI:37565"/>
    </ligand>
</feature>
<evidence type="ECO:0000256" key="4">
    <source>
        <dbReference type="ARBA" id="ARBA00022741"/>
    </source>
</evidence>
<keyword evidence="11" id="KW-1185">Reference proteome</keyword>
<evidence type="ECO:0000313" key="11">
    <source>
        <dbReference type="Proteomes" id="UP000197065"/>
    </source>
</evidence>
<evidence type="ECO:0000256" key="8">
    <source>
        <dbReference type="HAMAP-Rule" id="MF_00316"/>
    </source>
</evidence>
<comment type="function">
    <text evidence="8">Transfers a GMP moiety from GTP to Mo-molybdopterin (Mo-MPT) cofactor (Moco or molybdenum cofactor) to form Mo-molybdopterin guanine dinucleotide (Mo-MGD) cofactor.</text>
</comment>
<feature type="binding site" evidence="8">
    <location>
        <position position="29"/>
    </location>
    <ligand>
        <name>GTP</name>
        <dbReference type="ChEBI" id="CHEBI:37565"/>
    </ligand>
</feature>
<dbReference type="AlphaFoldDB" id="A0A212QZ40"/>
<accession>A0A212QZ40</accession>
<dbReference type="SUPFAM" id="SSF53448">
    <property type="entry name" value="Nucleotide-diphospho-sugar transferases"/>
    <property type="match status" value="1"/>
</dbReference>
<dbReference type="InterPro" id="IPR025877">
    <property type="entry name" value="MobA-like_NTP_Trfase"/>
</dbReference>
<name>A0A212QZ40_9PROT</name>
<keyword evidence="4 8" id="KW-0547">Nucleotide-binding</keyword>
<dbReference type="HAMAP" id="MF_00316">
    <property type="entry name" value="MobA"/>
    <property type="match status" value="1"/>
</dbReference>
<dbReference type="NCBIfam" id="TIGR02665">
    <property type="entry name" value="molyb_mobA"/>
    <property type="match status" value="1"/>
</dbReference>
<comment type="domain">
    <text evidence="8">The N-terminal domain determines nucleotide recognition and specific binding, while the C-terminal domain determines the specific binding to the target protein.</text>
</comment>
<keyword evidence="7 8" id="KW-0501">Molybdenum cofactor biosynthesis</keyword>
<organism evidence="10 11">
    <name type="scientific">Arboricoccus pini</name>
    <dbReference type="NCBI Taxonomy" id="1963835"/>
    <lineage>
        <taxon>Bacteria</taxon>
        <taxon>Pseudomonadati</taxon>
        <taxon>Pseudomonadota</taxon>
        <taxon>Alphaproteobacteria</taxon>
        <taxon>Geminicoccales</taxon>
        <taxon>Geminicoccaceae</taxon>
        <taxon>Arboricoccus</taxon>
    </lineage>
</organism>
<dbReference type="Gene3D" id="3.90.550.10">
    <property type="entry name" value="Spore Coat Polysaccharide Biosynthesis Protein SpsA, Chain A"/>
    <property type="match status" value="1"/>
</dbReference>
<keyword evidence="5 8" id="KW-0460">Magnesium</keyword>
<reference evidence="10 11" key="1">
    <citation type="submission" date="2017-06" db="EMBL/GenBank/DDBJ databases">
        <authorList>
            <person name="Kim H.J."/>
            <person name="Triplett B.A."/>
        </authorList>
    </citation>
    <scope>NUCLEOTIDE SEQUENCE [LARGE SCALE GENOMIC DNA]</scope>
    <source>
        <strain evidence="10 11">B29T1</strain>
    </source>
</reference>
<evidence type="ECO:0000256" key="5">
    <source>
        <dbReference type="ARBA" id="ARBA00022842"/>
    </source>
</evidence>
<evidence type="ECO:0000259" key="9">
    <source>
        <dbReference type="Pfam" id="PF12804"/>
    </source>
</evidence>
<gene>
    <name evidence="8" type="primary">mobA</name>
    <name evidence="10" type="ORF">SAMN07250955_104176</name>
</gene>
<keyword evidence="10" id="KW-0548">Nucleotidyltransferase</keyword>
<dbReference type="InterPro" id="IPR013482">
    <property type="entry name" value="Molybde_CF_guanTrfase"/>
</dbReference>
<keyword evidence="1 8" id="KW-0963">Cytoplasm</keyword>
<dbReference type="GO" id="GO:0005737">
    <property type="term" value="C:cytoplasm"/>
    <property type="evidence" value="ECO:0007669"/>
    <property type="project" value="UniProtKB-SubCell"/>
</dbReference>
<feature type="domain" description="MobA-like NTP transferase" evidence="9">
    <location>
        <begin position="13"/>
        <end position="167"/>
    </location>
</feature>
<dbReference type="Proteomes" id="UP000197065">
    <property type="component" value="Unassembled WGS sequence"/>
</dbReference>
<keyword evidence="3 8" id="KW-0479">Metal-binding</keyword>
<protein>
    <recommendedName>
        <fullName evidence="8">Molybdenum cofactor guanylyltransferase</fullName>
        <shortName evidence="8">MoCo guanylyltransferase</shortName>
        <ecNumber evidence="8">2.7.7.77</ecNumber>
    </recommendedName>
    <alternativeName>
        <fullName evidence="8">GTP:molybdopterin guanylyltransferase</fullName>
    </alternativeName>
    <alternativeName>
        <fullName evidence="8">Mo-MPT guanylyltransferase</fullName>
    </alternativeName>
    <alternativeName>
        <fullName evidence="8">Molybdopterin guanylyltransferase</fullName>
    </alternativeName>
    <alternativeName>
        <fullName evidence="8">Molybdopterin-guanine dinucleotide synthase</fullName>
        <shortName evidence="8">MGD synthase</shortName>
    </alternativeName>
</protein>
<dbReference type="PANTHER" id="PTHR19136:SF81">
    <property type="entry name" value="MOLYBDENUM COFACTOR GUANYLYLTRANSFERASE"/>
    <property type="match status" value="1"/>
</dbReference>
<evidence type="ECO:0000256" key="6">
    <source>
        <dbReference type="ARBA" id="ARBA00023134"/>
    </source>
</evidence>
<feature type="binding site" evidence="8">
    <location>
        <position position="75"/>
    </location>
    <ligand>
        <name>GTP</name>
        <dbReference type="ChEBI" id="CHEBI:37565"/>
    </ligand>
</feature>
<dbReference type="EC" id="2.7.7.77" evidence="8"/>
<comment type="catalytic activity">
    <reaction evidence="8">
        <text>Mo-molybdopterin + GTP + H(+) = Mo-molybdopterin guanine dinucleotide + diphosphate</text>
        <dbReference type="Rhea" id="RHEA:34243"/>
        <dbReference type="ChEBI" id="CHEBI:15378"/>
        <dbReference type="ChEBI" id="CHEBI:33019"/>
        <dbReference type="ChEBI" id="CHEBI:37565"/>
        <dbReference type="ChEBI" id="CHEBI:71302"/>
        <dbReference type="ChEBI" id="CHEBI:71310"/>
        <dbReference type="EC" id="2.7.7.77"/>
    </reaction>
</comment>
<dbReference type="Pfam" id="PF12804">
    <property type="entry name" value="NTP_transf_3"/>
    <property type="match status" value="1"/>
</dbReference>
<comment type="cofactor">
    <cofactor evidence="8">
        <name>Mg(2+)</name>
        <dbReference type="ChEBI" id="CHEBI:18420"/>
    </cofactor>
</comment>
<comment type="similarity">
    <text evidence="8">Belongs to the MobA family.</text>
</comment>
<dbReference type="InterPro" id="IPR029044">
    <property type="entry name" value="Nucleotide-diphossugar_trans"/>
</dbReference>
<dbReference type="GO" id="GO:1902758">
    <property type="term" value="P:bis(molybdopterin guanine dinucleotide)molybdenum biosynthetic process"/>
    <property type="evidence" value="ECO:0007669"/>
    <property type="project" value="TreeGrafter"/>
</dbReference>
<comment type="subunit">
    <text evidence="8">Monomer.</text>
</comment>
<dbReference type="EMBL" id="FYEH01000004">
    <property type="protein sequence ID" value="SNB64985.1"/>
    <property type="molecule type" value="Genomic_DNA"/>
</dbReference>